<evidence type="ECO:0000313" key="2">
    <source>
        <dbReference type="EMBL" id="HJA78183.1"/>
    </source>
</evidence>
<dbReference type="PANTHER" id="PTHR42895:SF1">
    <property type="entry name" value="IRON-SULFUR CLUSTER PROTEIN"/>
    <property type="match status" value="1"/>
</dbReference>
<organism evidence="2 3">
    <name type="scientific">Candidatus Desulfovibrio intestinavium</name>
    <dbReference type="NCBI Taxonomy" id="2838534"/>
    <lineage>
        <taxon>Bacteria</taxon>
        <taxon>Pseudomonadati</taxon>
        <taxon>Thermodesulfobacteriota</taxon>
        <taxon>Desulfovibrionia</taxon>
        <taxon>Desulfovibrionales</taxon>
        <taxon>Desulfovibrionaceae</taxon>
        <taxon>Desulfovibrio</taxon>
    </lineage>
</organism>
<reference evidence="2" key="2">
    <citation type="submission" date="2021-04" db="EMBL/GenBank/DDBJ databases">
        <authorList>
            <person name="Gilroy R."/>
        </authorList>
    </citation>
    <scope>NUCLEOTIDE SEQUENCE</scope>
    <source>
        <strain evidence="2">5032</strain>
    </source>
</reference>
<name>A0A9D2HMG7_9BACT</name>
<dbReference type="InterPro" id="IPR017896">
    <property type="entry name" value="4Fe4S_Fe-S-bd"/>
</dbReference>
<gene>
    <name evidence="2" type="ORF">H9784_01230</name>
</gene>
<dbReference type="Gene3D" id="3.30.70.20">
    <property type="match status" value="1"/>
</dbReference>
<dbReference type="InterPro" id="IPR052911">
    <property type="entry name" value="Corrinoid_activation_enz"/>
</dbReference>
<dbReference type="PANTHER" id="PTHR42895">
    <property type="entry name" value="IRON-SULFUR CLUSTER-BINDING PROTEIN-RELATED"/>
    <property type="match status" value="1"/>
</dbReference>
<evidence type="ECO:0000313" key="3">
    <source>
        <dbReference type="Proteomes" id="UP000823821"/>
    </source>
</evidence>
<dbReference type="PROSITE" id="PS51379">
    <property type="entry name" value="4FE4S_FER_2"/>
    <property type="match status" value="1"/>
</dbReference>
<evidence type="ECO:0000259" key="1">
    <source>
        <dbReference type="PROSITE" id="PS51379"/>
    </source>
</evidence>
<accession>A0A9D2HMG7</accession>
<dbReference type="Proteomes" id="UP000823821">
    <property type="component" value="Unassembled WGS sequence"/>
</dbReference>
<reference evidence="2" key="1">
    <citation type="journal article" date="2021" name="PeerJ">
        <title>Extensive microbial diversity within the chicken gut microbiome revealed by metagenomics and culture.</title>
        <authorList>
            <person name="Gilroy R."/>
            <person name="Ravi A."/>
            <person name="Getino M."/>
            <person name="Pursley I."/>
            <person name="Horton D.L."/>
            <person name="Alikhan N.F."/>
            <person name="Baker D."/>
            <person name="Gharbi K."/>
            <person name="Hall N."/>
            <person name="Watson M."/>
            <person name="Adriaenssens E.M."/>
            <person name="Foster-Nyarko E."/>
            <person name="Jarju S."/>
            <person name="Secka A."/>
            <person name="Antonio M."/>
            <person name="Oren A."/>
            <person name="Chaudhuri R.R."/>
            <person name="La Ragione R."/>
            <person name="Hildebrand F."/>
            <person name="Pallen M.J."/>
        </authorList>
    </citation>
    <scope>NUCLEOTIDE SEQUENCE</scope>
    <source>
        <strain evidence="2">5032</strain>
    </source>
</reference>
<comment type="caution">
    <text evidence="2">The sequence shown here is derived from an EMBL/GenBank/DDBJ whole genome shotgun (WGS) entry which is preliminary data.</text>
</comment>
<dbReference type="SUPFAM" id="SSF54862">
    <property type="entry name" value="4Fe-4S ferredoxins"/>
    <property type="match status" value="1"/>
</dbReference>
<dbReference type="AlphaFoldDB" id="A0A9D2HMG7"/>
<dbReference type="Pfam" id="PF12837">
    <property type="entry name" value="Fer4_6"/>
    <property type="match status" value="1"/>
</dbReference>
<sequence length="231" mass="23995">MERPIIQIDEEKCNGCGQCVLDCAEGALAVIDGKARLISEVYCDGLGACLNCPQGALTLVTREAPAFDEAAALAAKARREGRPAPAVGAHGCPGSAARTLTPLGEPASGPAALAAHTATWPLQLRLVPPTAPYLSGARLLLAAHCAGFCLPDLHRDWLPGRVPVIACPKLDDSREYLQKLTDILAANPNIEEIAVLRMSVPCCGGLEMLARKAAEAAGVAAPILSHTVRLG</sequence>
<protein>
    <submittedName>
        <fullName evidence="2">4Fe-4S binding protein</fullName>
    </submittedName>
</protein>
<dbReference type="EMBL" id="DWZD01000010">
    <property type="protein sequence ID" value="HJA78183.1"/>
    <property type="molecule type" value="Genomic_DNA"/>
</dbReference>
<feature type="domain" description="4Fe-4S ferredoxin-type" evidence="1">
    <location>
        <begin position="4"/>
        <end position="33"/>
    </location>
</feature>
<proteinExistence type="predicted"/>